<accession>A0AAV6R8M7</accession>
<protein>
    <submittedName>
        <fullName evidence="2">Uncharacterized protein</fullName>
    </submittedName>
</protein>
<sequence length="96" mass="10844">MPKRLFTSTKYEDQRRDDERVDVRGELKWYDASNDPLTSPAICWSNGKKEVTGGDLETSDIKGASAGRDSVTVPAEDSRDQGSQSHHFPRWTGFHM</sequence>
<proteinExistence type="predicted"/>
<evidence type="ECO:0000313" key="2">
    <source>
        <dbReference type="EMBL" id="KAG7501779.1"/>
    </source>
</evidence>
<organism evidence="2 3">
    <name type="scientific">Solea senegalensis</name>
    <name type="common">Senegalese sole</name>
    <dbReference type="NCBI Taxonomy" id="28829"/>
    <lineage>
        <taxon>Eukaryota</taxon>
        <taxon>Metazoa</taxon>
        <taxon>Chordata</taxon>
        <taxon>Craniata</taxon>
        <taxon>Vertebrata</taxon>
        <taxon>Euteleostomi</taxon>
        <taxon>Actinopterygii</taxon>
        <taxon>Neopterygii</taxon>
        <taxon>Teleostei</taxon>
        <taxon>Neoteleostei</taxon>
        <taxon>Acanthomorphata</taxon>
        <taxon>Carangaria</taxon>
        <taxon>Pleuronectiformes</taxon>
        <taxon>Pleuronectoidei</taxon>
        <taxon>Soleidae</taxon>
        <taxon>Solea</taxon>
    </lineage>
</organism>
<dbReference type="AlphaFoldDB" id="A0AAV6R8M7"/>
<gene>
    <name evidence="2" type="ORF">JOB18_006371</name>
</gene>
<dbReference type="Proteomes" id="UP000693946">
    <property type="component" value="Linkage Group LG2"/>
</dbReference>
<comment type="caution">
    <text evidence="2">The sequence shown here is derived from an EMBL/GenBank/DDBJ whole genome shotgun (WGS) entry which is preliminary data.</text>
</comment>
<evidence type="ECO:0000313" key="3">
    <source>
        <dbReference type="Proteomes" id="UP000693946"/>
    </source>
</evidence>
<reference evidence="2 3" key="1">
    <citation type="journal article" date="2021" name="Sci. Rep.">
        <title>Chromosome anchoring in Senegalese sole (Solea senegalensis) reveals sex-associated markers and genome rearrangements in flatfish.</title>
        <authorList>
            <person name="Guerrero-Cozar I."/>
            <person name="Gomez-Garrido J."/>
            <person name="Berbel C."/>
            <person name="Martinez-Blanch J.F."/>
            <person name="Alioto T."/>
            <person name="Claros M.G."/>
            <person name="Gagnaire P.A."/>
            <person name="Manchado M."/>
        </authorList>
    </citation>
    <scope>NUCLEOTIDE SEQUENCE [LARGE SCALE GENOMIC DNA]</scope>
    <source>
        <strain evidence="2">Sse05_10M</strain>
    </source>
</reference>
<dbReference type="EMBL" id="JAGKHQ010000012">
    <property type="protein sequence ID" value="KAG7501779.1"/>
    <property type="molecule type" value="Genomic_DNA"/>
</dbReference>
<name>A0AAV6R8M7_SOLSE</name>
<feature type="region of interest" description="Disordered" evidence="1">
    <location>
        <begin position="47"/>
        <end position="96"/>
    </location>
</feature>
<evidence type="ECO:0000256" key="1">
    <source>
        <dbReference type="SAM" id="MobiDB-lite"/>
    </source>
</evidence>
<keyword evidence="3" id="KW-1185">Reference proteome</keyword>